<keyword evidence="3" id="KW-1185">Reference proteome</keyword>
<dbReference type="EMBL" id="JBHSQV010000184">
    <property type="protein sequence ID" value="MFC5988721.1"/>
    <property type="molecule type" value="Genomic_DNA"/>
</dbReference>
<evidence type="ECO:0000313" key="3">
    <source>
        <dbReference type="Proteomes" id="UP001596250"/>
    </source>
</evidence>
<proteinExistence type="predicted"/>
<accession>A0ABW1IUQ6</accession>
<reference evidence="3" key="1">
    <citation type="journal article" date="2019" name="Int. J. Syst. Evol. Microbiol.">
        <title>The Global Catalogue of Microorganisms (GCM) 10K type strain sequencing project: providing services to taxonomists for standard genome sequencing and annotation.</title>
        <authorList>
            <consortium name="The Broad Institute Genomics Platform"/>
            <consortium name="The Broad Institute Genome Sequencing Center for Infectious Disease"/>
            <person name="Wu L."/>
            <person name="Ma J."/>
        </authorList>
    </citation>
    <scope>NUCLEOTIDE SEQUENCE [LARGE SCALE GENOMIC DNA]</scope>
    <source>
        <strain evidence="3">CCM 8749</strain>
    </source>
</reference>
<organism evidence="2 3">
    <name type="scientific">Marinicrinis lubricantis</name>
    <dbReference type="NCBI Taxonomy" id="2086470"/>
    <lineage>
        <taxon>Bacteria</taxon>
        <taxon>Bacillati</taxon>
        <taxon>Bacillota</taxon>
        <taxon>Bacilli</taxon>
        <taxon>Bacillales</taxon>
        <taxon>Paenibacillaceae</taxon>
    </lineage>
</organism>
<protein>
    <submittedName>
        <fullName evidence="2">Uncharacterized protein</fullName>
    </submittedName>
</protein>
<dbReference type="RefSeq" id="WP_379896201.1">
    <property type="nucleotide sequence ID" value="NZ_CBCSCT010000006.1"/>
</dbReference>
<sequence length="97" mass="10937">MSRLREIVDNHHQLDDLSAIIRHYGLSAEFVATALLEQCQQQLGGSGSDGKGNGDKDQSKQQDDQSQDQNQDQELSEEDKQAMEEFIEDLQQFIATL</sequence>
<feature type="region of interest" description="Disordered" evidence="1">
    <location>
        <begin position="42"/>
        <end position="82"/>
    </location>
</feature>
<evidence type="ECO:0000256" key="1">
    <source>
        <dbReference type="SAM" id="MobiDB-lite"/>
    </source>
</evidence>
<dbReference type="Proteomes" id="UP001596250">
    <property type="component" value="Unassembled WGS sequence"/>
</dbReference>
<name>A0ABW1IUQ6_9BACL</name>
<evidence type="ECO:0000313" key="2">
    <source>
        <dbReference type="EMBL" id="MFC5988721.1"/>
    </source>
</evidence>
<feature type="compositionally biased region" description="Basic and acidic residues" evidence="1">
    <location>
        <begin position="52"/>
        <end position="63"/>
    </location>
</feature>
<comment type="caution">
    <text evidence="2">The sequence shown here is derived from an EMBL/GenBank/DDBJ whole genome shotgun (WGS) entry which is preliminary data.</text>
</comment>
<gene>
    <name evidence="2" type="ORF">ACFPXP_20145</name>
</gene>